<dbReference type="GO" id="GO:0016705">
    <property type="term" value="F:oxidoreductase activity, acting on paired donors, with incorporation or reduction of molecular oxygen"/>
    <property type="evidence" value="ECO:0007669"/>
    <property type="project" value="InterPro"/>
</dbReference>
<dbReference type="PRINTS" id="PR00463">
    <property type="entry name" value="EP450I"/>
</dbReference>
<dbReference type="InterPro" id="IPR001128">
    <property type="entry name" value="Cyt_P450"/>
</dbReference>
<comment type="similarity">
    <text evidence="2">Belongs to the cytochrome P450 family.</text>
</comment>
<evidence type="ECO:0000256" key="5">
    <source>
        <dbReference type="ARBA" id="ARBA00023002"/>
    </source>
</evidence>
<dbReference type="PRINTS" id="PR00385">
    <property type="entry name" value="P450"/>
</dbReference>
<dbReference type="Pfam" id="PF00067">
    <property type="entry name" value="p450"/>
    <property type="match status" value="1"/>
</dbReference>
<dbReference type="GO" id="GO:0005506">
    <property type="term" value="F:iron ion binding"/>
    <property type="evidence" value="ECO:0007669"/>
    <property type="project" value="InterPro"/>
</dbReference>
<keyword evidence="9" id="KW-0812">Transmembrane</keyword>
<evidence type="ECO:0000256" key="2">
    <source>
        <dbReference type="ARBA" id="ARBA00010617"/>
    </source>
</evidence>
<feature type="binding site" description="axial binding residue" evidence="8">
    <location>
        <position position="447"/>
    </location>
    <ligand>
        <name>heme</name>
        <dbReference type="ChEBI" id="CHEBI:30413"/>
    </ligand>
    <ligandPart>
        <name>Fe</name>
        <dbReference type="ChEBI" id="CHEBI:18248"/>
    </ligandPart>
</feature>
<name>A0A2T2N5A9_CORCC</name>
<dbReference type="PANTHER" id="PTHR24305:SF77">
    <property type="entry name" value="CYTOCHROME P450 MONOOXYGENASE"/>
    <property type="match status" value="1"/>
</dbReference>
<dbReference type="SUPFAM" id="SSF48264">
    <property type="entry name" value="Cytochrome P450"/>
    <property type="match status" value="1"/>
</dbReference>
<dbReference type="Proteomes" id="UP000240883">
    <property type="component" value="Unassembled WGS sequence"/>
</dbReference>
<dbReference type="OrthoDB" id="3934656at2759"/>
<dbReference type="InterPro" id="IPR036396">
    <property type="entry name" value="Cyt_P450_sf"/>
</dbReference>
<keyword evidence="7 10" id="KW-0503">Monooxygenase</keyword>
<proteinExistence type="inferred from homology"/>
<gene>
    <name evidence="10" type="ORF">BS50DRAFT_579296</name>
</gene>
<evidence type="ECO:0000256" key="3">
    <source>
        <dbReference type="ARBA" id="ARBA00022617"/>
    </source>
</evidence>
<evidence type="ECO:0000256" key="9">
    <source>
        <dbReference type="SAM" id="Phobius"/>
    </source>
</evidence>
<dbReference type="EMBL" id="KZ678149">
    <property type="protein sequence ID" value="PSN60436.1"/>
    <property type="molecule type" value="Genomic_DNA"/>
</dbReference>
<evidence type="ECO:0000256" key="7">
    <source>
        <dbReference type="ARBA" id="ARBA00023033"/>
    </source>
</evidence>
<evidence type="ECO:0000256" key="4">
    <source>
        <dbReference type="ARBA" id="ARBA00022723"/>
    </source>
</evidence>
<evidence type="ECO:0000313" key="10">
    <source>
        <dbReference type="EMBL" id="PSN60436.1"/>
    </source>
</evidence>
<organism evidence="10 11">
    <name type="scientific">Corynespora cassiicola Philippines</name>
    <dbReference type="NCBI Taxonomy" id="1448308"/>
    <lineage>
        <taxon>Eukaryota</taxon>
        <taxon>Fungi</taxon>
        <taxon>Dikarya</taxon>
        <taxon>Ascomycota</taxon>
        <taxon>Pezizomycotina</taxon>
        <taxon>Dothideomycetes</taxon>
        <taxon>Pleosporomycetidae</taxon>
        <taxon>Pleosporales</taxon>
        <taxon>Corynesporascaceae</taxon>
        <taxon>Corynespora</taxon>
    </lineage>
</organism>
<evidence type="ECO:0000313" key="11">
    <source>
        <dbReference type="Proteomes" id="UP000240883"/>
    </source>
</evidence>
<dbReference type="InterPro" id="IPR002401">
    <property type="entry name" value="Cyt_P450_E_grp-I"/>
</dbReference>
<keyword evidence="4 8" id="KW-0479">Metal-binding</keyword>
<keyword evidence="11" id="KW-1185">Reference proteome</keyword>
<keyword evidence="9" id="KW-1133">Transmembrane helix</keyword>
<keyword evidence="6 8" id="KW-0408">Iron</keyword>
<dbReference type="Gene3D" id="1.10.630.10">
    <property type="entry name" value="Cytochrome P450"/>
    <property type="match status" value="1"/>
</dbReference>
<dbReference type="GO" id="GO:0004497">
    <property type="term" value="F:monooxygenase activity"/>
    <property type="evidence" value="ECO:0007669"/>
    <property type="project" value="UniProtKB-KW"/>
</dbReference>
<dbReference type="PANTHER" id="PTHR24305">
    <property type="entry name" value="CYTOCHROME P450"/>
    <property type="match status" value="1"/>
</dbReference>
<accession>A0A2T2N5A9</accession>
<feature type="transmembrane region" description="Helical" evidence="9">
    <location>
        <begin position="6"/>
        <end position="25"/>
    </location>
</feature>
<dbReference type="CDD" id="cd11060">
    <property type="entry name" value="CYP57A1-like"/>
    <property type="match status" value="1"/>
</dbReference>
<sequence>MIAHDISFLSLLAAAGCGLVLVYIASAVRSWHRMKHIPGPLLASFSYLWLSRMNATGRQYSVYRDLGNKYGPLVRVGPNELSTDDPELIRRMSAARSTYGKDPWYLYSGINPYVPTMFTTLDPAAHDRMKAQRAGAYGGREADMERGVDDMVNKLVTLIRSKYLTDSKAKYLRPMEFASLSCYLTLDVITQAGFGRPFGYLEHERDMYDYLSSITKHIRSLSIILDVPWIRQIFLSPLFLRFLGPQLTDKSGMGKLMGMAREIVGGIFENQRDEKGYMIASFREHGLSREECESECLFMIIAGSDTTASVMRILMLCLLSTPRVYARLKAEIAGAQKNGVSEPITVEQARSIPYLHALVYEGIRMRPPAPGLYPKCVPPEGDMIHGYFVPGGTSVGINTSSLLRSKALFGEDADIFRPERFIEASHAQRIEMERNVELVFGYGRWMCAGKPLAFMELYKVIFELMRNFDFQLMNPTKPWDSEIYLLWMEENMWVRVTEASSE</sequence>
<evidence type="ECO:0000256" key="6">
    <source>
        <dbReference type="ARBA" id="ARBA00023004"/>
    </source>
</evidence>
<evidence type="ECO:0000256" key="1">
    <source>
        <dbReference type="ARBA" id="ARBA00001971"/>
    </source>
</evidence>
<dbReference type="STRING" id="1448308.A0A2T2N5A9"/>
<reference evidence="10 11" key="1">
    <citation type="journal article" date="2018" name="Front. Microbiol.">
        <title>Genome-Wide Analysis of Corynespora cassiicola Leaf Fall Disease Putative Effectors.</title>
        <authorList>
            <person name="Lopez D."/>
            <person name="Ribeiro S."/>
            <person name="Label P."/>
            <person name="Fumanal B."/>
            <person name="Venisse J.S."/>
            <person name="Kohler A."/>
            <person name="de Oliveira R.R."/>
            <person name="Labutti K."/>
            <person name="Lipzen A."/>
            <person name="Lail K."/>
            <person name="Bauer D."/>
            <person name="Ohm R.A."/>
            <person name="Barry K.W."/>
            <person name="Spatafora J."/>
            <person name="Grigoriev I.V."/>
            <person name="Martin F.M."/>
            <person name="Pujade-Renaud V."/>
        </authorList>
    </citation>
    <scope>NUCLEOTIDE SEQUENCE [LARGE SCALE GENOMIC DNA]</scope>
    <source>
        <strain evidence="10 11">Philippines</strain>
    </source>
</reference>
<protein>
    <submittedName>
        <fullName evidence="10">BcABA1, cytochrome P450 monooxygenase</fullName>
    </submittedName>
</protein>
<keyword evidence="9" id="KW-0472">Membrane</keyword>
<dbReference type="AlphaFoldDB" id="A0A2T2N5A9"/>
<keyword evidence="5" id="KW-0560">Oxidoreductase</keyword>
<dbReference type="GO" id="GO:0020037">
    <property type="term" value="F:heme binding"/>
    <property type="evidence" value="ECO:0007669"/>
    <property type="project" value="InterPro"/>
</dbReference>
<evidence type="ECO:0000256" key="8">
    <source>
        <dbReference type="PIRSR" id="PIRSR602401-1"/>
    </source>
</evidence>
<keyword evidence="3 8" id="KW-0349">Heme</keyword>
<dbReference type="InterPro" id="IPR050121">
    <property type="entry name" value="Cytochrome_P450_monoxygenase"/>
</dbReference>
<comment type="cofactor">
    <cofactor evidence="1 8">
        <name>heme</name>
        <dbReference type="ChEBI" id="CHEBI:30413"/>
    </cofactor>
</comment>